<proteinExistence type="predicted"/>
<accession>A0A7S0TBS3</accession>
<evidence type="ECO:0000256" key="2">
    <source>
        <dbReference type="SAM" id="SignalP"/>
    </source>
</evidence>
<name>A0A7S0TBS3_9STRA</name>
<dbReference type="SUPFAM" id="SSF51735">
    <property type="entry name" value="NAD(P)-binding Rossmann-fold domains"/>
    <property type="match status" value="1"/>
</dbReference>
<reference evidence="3" key="1">
    <citation type="submission" date="2021-01" db="EMBL/GenBank/DDBJ databases">
        <authorList>
            <person name="Corre E."/>
            <person name="Pelletier E."/>
            <person name="Niang G."/>
            <person name="Scheremetjew M."/>
            <person name="Finn R."/>
            <person name="Kale V."/>
            <person name="Holt S."/>
            <person name="Cochrane G."/>
            <person name="Meng A."/>
            <person name="Brown T."/>
            <person name="Cohen L."/>
        </authorList>
    </citation>
    <scope>NUCLEOTIDE SEQUENCE</scope>
    <source>
        <strain evidence="3">B596</strain>
    </source>
</reference>
<keyword evidence="1" id="KW-1133">Transmembrane helix</keyword>
<dbReference type="InterPro" id="IPR036291">
    <property type="entry name" value="NAD(P)-bd_dom_sf"/>
</dbReference>
<keyword evidence="2" id="KW-0732">Signal</keyword>
<evidence type="ECO:0000256" key="1">
    <source>
        <dbReference type="SAM" id="Phobius"/>
    </source>
</evidence>
<keyword evidence="1" id="KW-0472">Membrane</keyword>
<evidence type="ECO:0008006" key="4">
    <source>
        <dbReference type="Google" id="ProtNLM"/>
    </source>
</evidence>
<evidence type="ECO:0000313" key="3">
    <source>
        <dbReference type="EMBL" id="CAD8730013.1"/>
    </source>
</evidence>
<gene>
    <name evidence="3" type="ORF">PDEL0327_LOCUS1506</name>
</gene>
<keyword evidence="1" id="KW-0812">Transmembrane</keyword>
<feature type="transmembrane region" description="Helical" evidence="1">
    <location>
        <begin position="432"/>
        <end position="450"/>
    </location>
</feature>
<organism evidence="3">
    <name type="scientific">Pseudo-nitzschia delicatissima</name>
    <dbReference type="NCBI Taxonomy" id="44447"/>
    <lineage>
        <taxon>Eukaryota</taxon>
        <taxon>Sar</taxon>
        <taxon>Stramenopiles</taxon>
        <taxon>Ochrophyta</taxon>
        <taxon>Bacillariophyta</taxon>
        <taxon>Bacillariophyceae</taxon>
        <taxon>Bacillariophycidae</taxon>
        <taxon>Bacillariales</taxon>
        <taxon>Bacillariaceae</taxon>
        <taxon>Pseudo-nitzschia</taxon>
    </lineage>
</organism>
<protein>
    <recommendedName>
        <fullName evidence="4">NAD(P)-binding domain-containing protein</fullName>
    </recommendedName>
</protein>
<dbReference type="EMBL" id="HBFG01001993">
    <property type="protein sequence ID" value="CAD8730013.1"/>
    <property type="molecule type" value="Transcribed_RNA"/>
</dbReference>
<dbReference type="AlphaFoldDB" id="A0A7S0TBS3"/>
<feature type="chain" id="PRO_5031235884" description="NAD(P)-binding domain-containing protein" evidence="2">
    <location>
        <begin position="25"/>
        <end position="463"/>
    </location>
</feature>
<feature type="signal peptide" evidence="2">
    <location>
        <begin position="1"/>
        <end position="24"/>
    </location>
</feature>
<dbReference type="Gene3D" id="3.40.50.720">
    <property type="entry name" value="NAD(P)-binding Rossmann-like Domain"/>
    <property type="match status" value="1"/>
</dbReference>
<sequence length="463" mass="50830">MTQSHYRRRFSFVGSTIFLLLAQAQYIDNKIGITNAFSSSPILPSPATTSNFGRPRTTRYAIFRSSPDDSETSKQDNKKMILVLGGSGYIGRRICKELIEATEDEDTTRVVSISRNGKPPSWALSLGGNDSWSAKVEWIQYEINSQSKDGESALAETIESICQENTETTIVGCIGNVNPTPSWEGLWGLAYDNERLYDENGKVYEALLNQTESLRTKGLLSVDRCVLLSLDYTCQKCLEGPIDGYLNGKRLAERKLLEAVSNGGNLNDPSNLEKVVVVGLPNFVYGGKRFPTFGKIYRKIVESPIAKAYVGGNQAVRSLSAANPEDWVEAMLFSSPIDVETVGSATAMAARGLVTRDLVNNGEPRKQGFFNTSGLPVEYDDILYLDGTDEIEAMVGKLGRGKSLQTTTKASRSGSKTGEPKWEGALIGKRPYLYPFPVAFVFLLIFWGIATEKFVTVASTATF</sequence>